<sequence length="226" mass="26188">METYALGDIHGAFRALEQVLERSPFRPGIDRLIHLGDVSDGWPDTAECVERLLNIPNSIWLQGNHDWWTAEWMATESPREEVNMLWYQQGGRATFESYERKPKEQTERHFRTFFGKQLPYFEDEVGNLYVHGGYDPDLPIAEQDPYSLIWDRTLWRNGMFAEDYHECFIGHTPTWPASAVPCQRANVWNLDQGAAYGGQLSLMNVRTKEFVQSDVVQTLYPGVKGR</sequence>
<evidence type="ECO:0000313" key="3">
    <source>
        <dbReference type="Proteomes" id="UP000516093"/>
    </source>
</evidence>
<accession>A0A7H0GWC1</accession>
<dbReference type="InterPro" id="IPR029052">
    <property type="entry name" value="Metallo-depent_PP-like"/>
</dbReference>
<keyword evidence="3" id="KW-1185">Reference proteome</keyword>
<dbReference type="SUPFAM" id="SSF56300">
    <property type="entry name" value="Metallo-dependent phosphatases"/>
    <property type="match status" value="1"/>
</dbReference>
<dbReference type="PANTHER" id="PTHR42850">
    <property type="entry name" value="METALLOPHOSPHOESTERASE"/>
    <property type="match status" value="1"/>
</dbReference>
<protein>
    <submittedName>
        <fullName evidence="2">Metallophosphoesterase</fullName>
    </submittedName>
</protein>
<dbReference type="PANTHER" id="PTHR42850:SF4">
    <property type="entry name" value="ZINC-DEPENDENT ENDOPOLYPHOSPHATASE"/>
    <property type="match status" value="1"/>
</dbReference>
<evidence type="ECO:0000259" key="1">
    <source>
        <dbReference type="Pfam" id="PF00149"/>
    </source>
</evidence>
<dbReference type="Gene3D" id="3.60.21.10">
    <property type="match status" value="1"/>
</dbReference>
<dbReference type="GO" id="GO:0110154">
    <property type="term" value="P:RNA decapping"/>
    <property type="evidence" value="ECO:0007669"/>
    <property type="project" value="TreeGrafter"/>
</dbReference>
<organism evidence="2 3">
    <name type="scientific">Hymenobacter qilianensis</name>
    <dbReference type="NCBI Taxonomy" id="1385715"/>
    <lineage>
        <taxon>Bacteria</taxon>
        <taxon>Pseudomonadati</taxon>
        <taxon>Bacteroidota</taxon>
        <taxon>Cytophagia</taxon>
        <taxon>Cytophagales</taxon>
        <taxon>Hymenobacteraceae</taxon>
        <taxon>Hymenobacter</taxon>
    </lineage>
</organism>
<dbReference type="GO" id="GO:0005737">
    <property type="term" value="C:cytoplasm"/>
    <property type="evidence" value="ECO:0007669"/>
    <property type="project" value="TreeGrafter"/>
</dbReference>
<dbReference type="KEGG" id="hqi:H9L05_02130"/>
<name>A0A7H0GWC1_9BACT</name>
<dbReference type="GO" id="GO:0016791">
    <property type="term" value="F:phosphatase activity"/>
    <property type="evidence" value="ECO:0007669"/>
    <property type="project" value="TreeGrafter"/>
</dbReference>
<reference evidence="2 3" key="1">
    <citation type="submission" date="2020-08" db="EMBL/GenBank/DDBJ databases">
        <title>Genome sequence of Hymenobacter qilianensis JCM 19763T.</title>
        <authorList>
            <person name="Hyun D.-W."/>
            <person name="Bae J.-W."/>
        </authorList>
    </citation>
    <scope>NUCLEOTIDE SEQUENCE [LARGE SCALE GENOMIC DNA]</scope>
    <source>
        <strain evidence="2 3">JCM 19763</strain>
    </source>
</reference>
<feature type="domain" description="Calcineurin-like phosphoesterase" evidence="1">
    <location>
        <begin position="4"/>
        <end position="175"/>
    </location>
</feature>
<dbReference type="Proteomes" id="UP000516093">
    <property type="component" value="Chromosome"/>
</dbReference>
<evidence type="ECO:0000313" key="2">
    <source>
        <dbReference type="EMBL" id="QNP52587.1"/>
    </source>
</evidence>
<dbReference type="GO" id="GO:0008803">
    <property type="term" value="F:bis(5'-nucleosyl)-tetraphosphatase (symmetrical) activity"/>
    <property type="evidence" value="ECO:0007669"/>
    <property type="project" value="TreeGrafter"/>
</dbReference>
<dbReference type="InterPro" id="IPR004843">
    <property type="entry name" value="Calcineurin-like_PHP"/>
</dbReference>
<proteinExistence type="predicted"/>
<dbReference type="AlphaFoldDB" id="A0A7H0GWC1"/>
<gene>
    <name evidence="2" type="ORF">H9L05_02130</name>
</gene>
<dbReference type="Pfam" id="PF00149">
    <property type="entry name" value="Metallophos"/>
    <property type="match status" value="1"/>
</dbReference>
<dbReference type="EMBL" id="CP060784">
    <property type="protein sequence ID" value="QNP52587.1"/>
    <property type="molecule type" value="Genomic_DNA"/>
</dbReference>
<dbReference type="InterPro" id="IPR050126">
    <property type="entry name" value="Ap4A_hydrolase"/>
</dbReference>
<dbReference type="RefSeq" id="WP_187732840.1">
    <property type="nucleotide sequence ID" value="NZ_BMFN01000002.1"/>
</dbReference>